<evidence type="ECO:0000256" key="6">
    <source>
        <dbReference type="ARBA" id="ARBA00023180"/>
    </source>
</evidence>
<keyword evidence="4" id="KW-1133">Transmembrane helix</keyword>
<dbReference type="Proteomes" id="UP000663879">
    <property type="component" value="Unassembled WGS sequence"/>
</dbReference>
<dbReference type="InterPro" id="IPR051836">
    <property type="entry name" value="Kremen_rcpt"/>
</dbReference>
<dbReference type="Pfam" id="PF01822">
    <property type="entry name" value="WSC"/>
    <property type="match status" value="4"/>
</dbReference>
<evidence type="ECO:0000256" key="1">
    <source>
        <dbReference type="ARBA" id="ARBA00004167"/>
    </source>
</evidence>
<evidence type="ECO:0000256" key="3">
    <source>
        <dbReference type="ARBA" id="ARBA00022729"/>
    </source>
</evidence>
<evidence type="ECO:0000256" key="4">
    <source>
        <dbReference type="ARBA" id="ARBA00022989"/>
    </source>
</evidence>
<evidence type="ECO:0000256" key="5">
    <source>
        <dbReference type="ARBA" id="ARBA00023136"/>
    </source>
</evidence>
<accession>A0A813XHA7</accession>
<organism evidence="8 9">
    <name type="scientific">Brachionus calyciflorus</name>
    <dbReference type="NCBI Taxonomy" id="104777"/>
    <lineage>
        <taxon>Eukaryota</taxon>
        <taxon>Metazoa</taxon>
        <taxon>Spiralia</taxon>
        <taxon>Gnathifera</taxon>
        <taxon>Rotifera</taxon>
        <taxon>Eurotatoria</taxon>
        <taxon>Monogononta</taxon>
        <taxon>Pseudotrocha</taxon>
        <taxon>Ploima</taxon>
        <taxon>Brachionidae</taxon>
        <taxon>Brachionus</taxon>
    </lineage>
</organism>
<name>A0A813XHA7_9BILA</name>
<evidence type="ECO:0000259" key="7">
    <source>
        <dbReference type="PROSITE" id="PS51212"/>
    </source>
</evidence>
<dbReference type="PANTHER" id="PTHR24269">
    <property type="entry name" value="KREMEN PROTEIN"/>
    <property type="match status" value="1"/>
</dbReference>
<evidence type="ECO:0000313" key="9">
    <source>
        <dbReference type="Proteomes" id="UP000663879"/>
    </source>
</evidence>
<dbReference type="PANTHER" id="PTHR24269:SF16">
    <property type="entry name" value="PROTEIN SLG1"/>
    <property type="match status" value="1"/>
</dbReference>
<dbReference type="AlphaFoldDB" id="A0A813XHA7"/>
<comment type="caution">
    <text evidence="8">The sequence shown here is derived from an EMBL/GenBank/DDBJ whole genome shotgun (WGS) entry which is preliminary data.</text>
</comment>
<keyword evidence="6" id="KW-0325">Glycoprotein</keyword>
<keyword evidence="3" id="KW-0732">Signal</keyword>
<keyword evidence="9" id="KW-1185">Reference proteome</keyword>
<dbReference type="OrthoDB" id="5985073at2759"/>
<dbReference type="GO" id="GO:0005886">
    <property type="term" value="C:plasma membrane"/>
    <property type="evidence" value="ECO:0007669"/>
    <property type="project" value="TreeGrafter"/>
</dbReference>
<dbReference type="InterPro" id="IPR002889">
    <property type="entry name" value="WSC_carb-bd"/>
</dbReference>
<protein>
    <recommendedName>
        <fullName evidence="7">WSC domain-containing protein</fullName>
    </recommendedName>
</protein>
<keyword evidence="5" id="KW-0472">Membrane</keyword>
<reference evidence="8" key="1">
    <citation type="submission" date="2021-02" db="EMBL/GenBank/DDBJ databases">
        <authorList>
            <person name="Nowell W R."/>
        </authorList>
    </citation>
    <scope>NUCLEOTIDE SEQUENCE</scope>
    <source>
        <strain evidence="8">Ploen Becks lab</strain>
    </source>
</reference>
<feature type="domain" description="WSC" evidence="7">
    <location>
        <begin position="104"/>
        <end position="198"/>
    </location>
</feature>
<proteinExistence type="predicted"/>
<evidence type="ECO:0000256" key="2">
    <source>
        <dbReference type="ARBA" id="ARBA00022692"/>
    </source>
</evidence>
<feature type="domain" description="WSC" evidence="7">
    <location>
        <begin position="686"/>
        <end position="778"/>
    </location>
</feature>
<comment type="subcellular location">
    <subcellularLocation>
        <location evidence="1">Membrane</location>
        <topology evidence="1">Single-pass membrane protein</topology>
    </subcellularLocation>
</comment>
<keyword evidence="2" id="KW-0812">Transmembrane</keyword>
<dbReference type="PROSITE" id="PS51212">
    <property type="entry name" value="WSC"/>
    <property type="match status" value="4"/>
</dbReference>
<feature type="domain" description="WSC" evidence="7">
    <location>
        <begin position="499"/>
        <end position="588"/>
    </location>
</feature>
<gene>
    <name evidence="8" type="ORF">OXX778_LOCUS9890</name>
</gene>
<feature type="domain" description="WSC" evidence="7">
    <location>
        <begin position="207"/>
        <end position="297"/>
    </location>
</feature>
<dbReference type="SMART" id="SM00321">
    <property type="entry name" value="WSC"/>
    <property type="match status" value="2"/>
</dbReference>
<evidence type="ECO:0000313" key="8">
    <source>
        <dbReference type="EMBL" id="CAF0870135.1"/>
    </source>
</evidence>
<dbReference type="EMBL" id="CAJNOC010001503">
    <property type="protein sequence ID" value="CAF0870135.1"/>
    <property type="molecule type" value="Genomic_DNA"/>
</dbReference>
<sequence>MIKLNCPAFVHKNVVFECILQVESLGTCFNLTIDFSDNEKRKLSFCDGNHSISKSYNSSGLFEIEVSVHNESLNINPNIYVKKVIDYTISPFDYLNNIIEISEYAEYIGCFYASSLSNIFYENSSIQELYNFSHSICFQKCRELDYKFAIIYQGDQCLCSNIYGTEVKLGDQQCKCPCLYNQDSNCGCNFFHLVYRLIDQRVSNNVKGIGLGCHEIINQNITRLIPENTNRACIEFCLNFGKSYNYASTFNKLFCACHTTIDLTEKLPNIDCDLECPGDSSQMCGGYFGPRNVYEIKSSFLELISLNPKTSIVNQNISIRLDLKSINNSSEIEIDFEDNQTYYARTTKFDDQFTIQKSYNLSGKYTIKFKVVDQNLQLEADVNVVETLNLRKPIDKIFIYERGKFMNCASQNNFDFPIDHVNYRKNQEVCSIQCAKNNFAYSSVRSSPKFCFCSNKRPNPISDTNCACACMNSTNRLCGCFGNMRTYEIEKKNEKSQIIGLYHGCFSENFFEKKDNQAFGFLTNTICIQWCHGKGYSYSATRHNNLCFCLDNLEGLEKIHDAYCDLKCNGDRSEYCGSYSSSNVYELMTMNFYTYCDPLGYKFEKVNCSFLLNLTASYPDTVQSLMIDFGDKEIRFLKLNLNQTLNLTKIYNETGNFTIRAHLLNSSLIALLKVQIKRRSIEVDPYSQYQGCFYDRLPFDMDQVIYYNPINMSNKICQDVCRFFQYNFSSTYNGNTCSCGNLFGSYNRAASETNCNYTCSGNNEKCGGASYRSYSVFNADTDSVFYGELKECTSSDLNQKSKVSEVPSNCLKKCESLKLSRQHVNKNSCFCTNSSYEINGLDSSNAFCDLNPTNKIGGSDYYLKSVYRVSEEKITIQRNNFYLKHLGCFALKQKEFDFNISYILFSEKSIFKCWIHCNFMNTQYVASIGSKCLCLINIYELLSNFSSLENCGSESHVDRHFNGNQQNKIVDVYESISIKACYFV</sequence>